<protein>
    <submittedName>
        <fullName evidence="7">Branched-chain amino acid ABC transporter substrate-binding protein</fullName>
    </submittedName>
</protein>
<evidence type="ECO:0000256" key="1">
    <source>
        <dbReference type="ARBA" id="ARBA00010062"/>
    </source>
</evidence>
<dbReference type="Proteomes" id="UP000244201">
    <property type="component" value="Chromosome"/>
</dbReference>
<keyword evidence="8" id="KW-1185">Reference proteome</keyword>
<dbReference type="Gene3D" id="3.40.50.2300">
    <property type="match status" value="2"/>
</dbReference>
<evidence type="ECO:0000256" key="3">
    <source>
        <dbReference type="ARBA" id="ARBA00022729"/>
    </source>
</evidence>
<evidence type="ECO:0000256" key="4">
    <source>
        <dbReference type="ARBA" id="ARBA00022970"/>
    </source>
</evidence>
<evidence type="ECO:0000256" key="5">
    <source>
        <dbReference type="SAM" id="MobiDB-lite"/>
    </source>
</evidence>
<dbReference type="GO" id="GO:0006865">
    <property type="term" value="P:amino acid transport"/>
    <property type="evidence" value="ECO:0007669"/>
    <property type="project" value="UniProtKB-KW"/>
</dbReference>
<keyword evidence="2" id="KW-0813">Transport</keyword>
<dbReference type="CDD" id="cd06342">
    <property type="entry name" value="PBP1_ABC_LIVBP-like"/>
    <property type="match status" value="1"/>
</dbReference>
<dbReference type="PANTHER" id="PTHR47151">
    <property type="entry name" value="LEU/ILE/VAL-BINDING ABC TRANSPORTER SUBUNIT"/>
    <property type="match status" value="1"/>
</dbReference>
<dbReference type="OrthoDB" id="7337537at2"/>
<proteinExistence type="inferred from homology"/>
<keyword evidence="3" id="KW-0732">Signal</keyword>
<evidence type="ECO:0000259" key="6">
    <source>
        <dbReference type="Pfam" id="PF13458"/>
    </source>
</evidence>
<dbReference type="InterPro" id="IPR028082">
    <property type="entry name" value="Peripla_BP_I"/>
</dbReference>
<dbReference type="KEGG" id="slk:SLUN_30300"/>
<dbReference type="SUPFAM" id="SSF53822">
    <property type="entry name" value="Periplasmic binding protein-like I"/>
    <property type="match status" value="1"/>
</dbReference>
<keyword evidence="4" id="KW-0029">Amino-acid transport</keyword>
<sequence length="440" mass="45860">MALQRQEPRSEPAATHRVARSAIPPGPHTRRPHYLAKERAPVKRPAIPALPATARTTSRVVALTSLLAVAALSTTGCNGLVGGSAEGDDKGPIVLGMAIPMSGSSADTGPYMKNGAQLAVDEINAKGGILGRKLRLQVEDDACDPKTAVAAANKLVAAHAAVSVGGYCSGATLPTLPIFDKRKIPMVIPAANSNQLVSQHLKHVFLINGTGSQQAAAAVAWLSKDGAKKVAVMNDNTSYSKDIADLTWAKLGTTGAPAKAVEEAVNPGESDYSPNVTSVLKSSPDYIYWTGYYQEGGLLIRQFRQAGYKGKFLVGDGSVDPKLVKIAGAEHGEGVLATMTQTPQTTPGAGSWIASYRGEFGAEPGPYSTQSYDAVRVAAEAITKAGSTDGDKVTASLEAMDGFKTFSGPLKFTADHTLSNGGFVILGVEDGQFVLRDSLK</sequence>
<dbReference type="Pfam" id="PF13458">
    <property type="entry name" value="Peripla_BP_6"/>
    <property type="match status" value="1"/>
</dbReference>
<evidence type="ECO:0000313" key="8">
    <source>
        <dbReference type="Proteomes" id="UP000244201"/>
    </source>
</evidence>
<organism evidence="7 8">
    <name type="scientific">Streptomyces lunaelactis</name>
    <dbReference type="NCBI Taxonomy" id="1535768"/>
    <lineage>
        <taxon>Bacteria</taxon>
        <taxon>Bacillati</taxon>
        <taxon>Actinomycetota</taxon>
        <taxon>Actinomycetes</taxon>
        <taxon>Kitasatosporales</taxon>
        <taxon>Streptomycetaceae</taxon>
        <taxon>Streptomyces</taxon>
    </lineage>
</organism>
<reference evidence="7 8" key="1">
    <citation type="submission" date="2018-01" db="EMBL/GenBank/DDBJ databases">
        <title>Complete genome sequence of Streptomyces lunaelactis MM109T, a Ferroverdin A producer isolated from cave moonmilk deposits.</title>
        <authorList>
            <person name="Naome A."/>
            <person name="Martinet L."/>
            <person name="Maciejewska M."/>
            <person name="Anderssen S."/>
            <person name="Adam D."/>
            <person name="Tenconi E."/>
            <person name="Deflandre B."/>
            <person name="Arguelles-Arias A."/>
            <person name="Calusinska M."/>
            <person name="Copieters W."/>
            <person name="Karim L."/>
            <person name="Hanikenne M."/>
            <person name="Baurain D."/>
            <person name="van Wezel G."/>
            <person name="Smargiasso N."/>
            <person name="de Pauw E."/>
            <person name="Delfosse P."/>
            <person name="Rigali S."/>
        </authorList>
    </citation>
    <scope>NUCLEOTIDE SEQUENCE [LARGE SCALE GENOMIC DNA]</scope>
    <source>
        <strain evidence="7 8">MM109</strain>
    </source>
</reference>
<dbReference type="PANTHER" id="PTHR47151:SF2">
    <property type="entry name" value="AMINO ACID BINDING PROTEIN"/>
    <property type="match status" value="1"/>
</dbReference>
<feature type="region of interest" description="Disordered" evidence="5">
    <location>
        <begin position="1"/>
        <end position="33"/>
    </location>
</feature>
<dbReference type="EMBL" id="CP026304">
    <property type="protein sequence ID" value="AVZ75859.1"/>
    <property type="molecule type" value="Genomic_DNA"/>
</dbReference>
<gene>
    <name evidence="7" type="ORF">SLUN_30300</name>
</gene>
<dbReference type="InterPro" id="IPR000709">
    <property type="entry name" value="Leu_Ile_Val-bd"/>
</dbReference>
<feature type="compositionally biased region" description="Basic and acidic residues" evidence="5">
    <location>
        <begin position="1"/>
        <end position="10"/>
    </location>
</feature>
<dbReference type="PRINTS" id="PR00337">
    <property type="entry name" value="LEUILEVALBP"/>
</dbReference>
<name>A0A2R4T9Q1_9ACTN</name>
<dbReference type="AlphaFoldDB" id="A0A2R4T9Q1"/>
<dbReference type="InterPro" id="IPR028081">
    <property type="entry name" value="Leu-bd"/>
</dbReference>
<feature type="domain" description="Leucine-binding protein" evidence="6">
    <location>
        <begin position="92"/>
        <end position="423"/>
    </location>
</feature>
<evidence type="ECO:0000313" key="7">
    <source>
        <dbReference type="EMBL" id="AVZ75859.1"/>
    </source>
</evidence>
<evidence type="ECO:0000256" key="2">
    <source>
        <dbReference type="ARBA" id="ARBA00022448"/>
    </source>
</evidence>
<accession>A0A2R4T9Q1</accession>
<comment type="similarity">
    <text evidence="1">Belongs to the leucine-binding protein family.</text>
</comment>